<reference evidence="1 2" key="1">
    <citation type="submission" date="2019-05" db="EMBL/GenBank/DDBJ databases">
        <title>Flagellimonas sp. AsT0115, sp. nov., isolated from a marine red algae, Asparagopsis taxiformis.</title>
        <authorList>
            <person name="Kim J."/>
            <person name="Jeong S.E."/>
            <person name="Jeon C.O."/>
        </authorList>
    </citation>
    <scope>NUCLEOTIDE SEQUENCE [LARGE SCALE GENOMIC DNA]</scope>
    <source>
        <strain evidence="1 2">AsT0115</strain>
    </source>
</reference>
<accession>A0ABY2WQU7</accession>
<dbReference type="EMBL" id="VCNI01000001">
    <property type="protein sequence ID" value="TMU57374.1"/>
    <property type="molecule type" value="Genomic_DNA"/>
</dbReference>
<dbReference type="Proteomes" id="UP000751614">
    <property type="component" value="Unassembled WGS sequence"/>
</dbReference>
<name>A0ABY2WQU7_9FLAO</name>
<keyword evidence="2" id="KW-1185">Reference proteome</keyword>
<protein>
    <submittedName>
        <fullName evidence="1">Uncharacterized protein</fullName>
    </submittedName>
</protein>
<gene>
    <name evidence="1" type="ORF">FGG15_07470</name>
</gene>
<sequence>MPKQDILQTIKHFLEHSSEKSLKLVFAHTEIRLLNNPSTLHSIIKQNSRLVIYKTPSKPMAKMSVKDDLVFQFWFRFAPPTTADYYINEVTDMPEPLSQGILEANATKLTIQFTVDGPEPHAGLRVQHEYSQLLSVN</sequence>
<evidence type="ECO:0000313" key="1">
    <source>
        <dbReference type="EMBL" id="TMU57374.1"/>
    </source>
</evidence>
<comment type="caution">
    <text evidence="1">The sequence shown here is derived from an EMBL/GenBank/DDBJ whole genome shotgun (WGS) entry which is preliminary data.</text>
</comment>
<organism evidence="1 2">
    <name type="scientific">Flagellimonas algicola</name>
    <dbReference type="NCBI Taxonomy" id="2583815"/>
    <lineage>
        <taxon>Bacteria</taxon>
        <taxon>Pseudomonadati</taxon>
        <taxon>Bacteroidota</taxon>
        <taxon>Flavobacteriia</taxon>
        <taxon>Flavobacteriales</taxon>
        <taxon>Flavobacteriaceae</taxon>
        <taxon>Flagellimonas</taxon>
    </lineage>
</organism>
<dbReference type="RefSeq" id="WP_138834800.1">
    <property type="nucleotide sequence ID" value="NZ_VCNI01000001.1"/>
</dbReference>
<proteinExistence type="predicted"/>
<evidence type="ECO:0000313" key="2">
    <source>
        <dbReference type="Proteomes" id="UP000751614"/>
    </source>
</evidence>